<evidence type="ECO:0000256" key="11">
    <source>
        <dbReference type="ARBA" id="ARBA00023136"/>
    </source>
</evidence>
<accession>A0A9P5YYN4</accession>
<dbReference type="InterPro" id="IPR036396">
    <property type="entry name" value="Cyt_P450_sf"/>
</dbReference>
<dbReference type="AlphaFoldDB" id="A0A9P5YYN4"/>
<evidence type="ECO:0000256" key="2">
    <source>
        <dbReference type="ARBA" id="ARBA00004370"/>
    </source>
</evidence>
<keyword evidence="9" id="KW-0408">Iron</keyword>
<keyword evidence="11 12" id="KW-0472">Membrane</keyword>
<dbReference type="GO" id="GO:0005506">
    <property type="term" value="F:iron ion binding"/>
    <property type="evidence" value="ECO:0007669"/>
    <property type="project" value="InterPro"/>
</dbReference>
<comment type="subcellular location">
    <subcellularLocation>
        <location evidence="2">Membrane</location>
    </subcellularLocation>
</comment>
<dbReference type="GO" id="GO:0020037">
    <property type="term" value="F:heme binding"/>
    <property type="evidence" value="ECO:0007669"/>
    <property type="project" value="InterPro"/>
</dbReference>
<comment type="similarity">
    <text evidence="3">Belongs to the cytochrome P450 family.</text>
</comment>
<evidence type="ECO:0000256" key="1">
    <source>
        <dbReference type="ARBA" id="ARBA00001971"/>
    </source>
</evidence>
<dbReference type="InterPro" id="IPR001128">
    <property type="entry name" value="Cyt_P450"/>
</dbReference>
<keyword evidence="8" id="KW-0560">Oxidoreductase</keyword>
<evidence type="ECO:0000256" key="5">
    <source>
        <dbReference type="ARBA" id="ARBA00022692"/>
    </source>
</evidence>
<sequence length="433" mass="50062">MDTDDENSPLIFVLIGATAVLWLFLNSERLEPNLKHIPAFGHATYLLSYIDALRFAFSAPAVIQSAYDLHRSAIYKLATLNRWLVVVNGTQFMEELRKAPEDEILFMKPPSKLAVSIHLESELFQSRDTWDKACDITRHITQHMSFLIPEIEEEIRSLTLSTSAEGWKEINIRDLVSQLTTRPNDRVFMGHPLTRNQEYVQLTASTRREKVSTRSRLMPRLLPSFLWDMLLCDNTAQIQQCRQKLLIKFVYEQWKKQRSPEGHSEPYSILFRILSHEMNAPQVEQITRDVLNLSLASYHSLSSTMEHLLYDLVTHPKYVTPMREEIRIIVKREGWTRHSVDRMHKLDSFIKESVRLHGTFPLSSVRKTLKEFTFSDGTSIPPNTYLSFSGSPRHHDNSLYPEANTFDGFAFLHCMKDFMAWTLATAKGVCGSI</sequence>
<dbReference type="GO" id="GO:0004497">
    <property type="term" value="F:monooxygenase activity"/>
    <property type="evidence" value="ECO:0007669"/>
    <property type="project" value="UniProtKB-KW"/>
</dbReference>
<dbReference type="PANTHER" id="PTHR46206">
    <property type="entry name" value="CYTOCHROME P450"/>
    <property type="match status" value="1"/>
</dbReference>
<keyword evidence="6" id="KW-0479">Metal-binding</keyword>
<reference evidence="13" key="1">
    <citation type="submission" date="2020-11" db="EMBL/GenBank/DDBJ databases">
        <authorList>
            <consortium name="DOE Joint Genome Institute"/>
            <person name="Ahrendt S."/>
            <person name="Riley R."/>
            <person name="Andreopoulos W."/>
            <person name="Labutti K."/>
            <person name="Pangilinan J."/>
            <person name="Ruiz-Duenas F.J."/>
            <person name="Barrasa J.M."/>
            <person name="Sanchez-Garcia M."/>
            <person name="Camarero S."/>
            <person name="Miyauchi S."/>
            <person name="Serrano A."/>
            <person name="Linde D."/>
            <person name="Babiker R."/>
            <person name="Drula E."/>
            <person name="Ayuso-Fernandez I."/>
            <person name="Pacheco R."/>
            <person name="Padilla G."/>
            <person name="Ferreira P."/>
            <person name="Barriuso J."/>
            <person name="Kellner H."/>
            <person name="Castanera R."/>
            <person name="Alfaro M."/>
            <person name="Ramirez L."/>
            <person name="Pisabarro A.G."/>
            <person name="Kuo A."/>
            <person name="Tritt A."/>
            <person name="Lipzen A."/>
            <person name="He G."/>
            <person name="Yan M."/>
            <person name="Ng V."/>
            <person name="Cullen D."/>
            <person name="Martin F."/>
            <person name="Rosso M.-N."/>
            <person name="Henrissat B."/>
            <person name="Hibbett D."/>
            <person name="Martinez A.T."/>
            <person name="Grigoriev I.V."/>
        </authorList>
    </citation>
    <scope>NUCLEOTIDE SEQUENCE</scope>
    <source>
        <strain evidence="13">CIRM-BRFM 674</strain>
    </source>
</reference>
<evidence type="ECO:0000256" key="6">
    <source>
        <dbReference type="ARBA" id="ARBA00022723"/>
    </source>
</evidence>
<evidence type="ECO:0000256" key="7">
    <source>
        <dbReference type="ARBA" id="ARBA00022989"/>
    </source>
</evidence>
<keyword evidence="4" id="KW-0349">Heme</keyword>
<evidence type="ECO:0000256" key="10">
    <source>
        <dbReference type="ARBA" id="ARBA00023033"/>
    </source>
</evidence>
<dbReference type="Proteomes" id="UP000807469">
    <property type="component" value="Unassembled WGS sequence"/>
</dbReference>
<dbReference type="CDD" id="cd11041">
    <property type="entry name" value="CYP503A1-like"/>
    <property type="match status" value="1"/>
</dbReference>
<evidence type="ECO:0000256" key="9">
    <source>
        <dbReference type="ARBA" id="ARBA00023004"/>
    </source>
</evidence>
<dbReference type="EMBL" id="MU155244">
    <property type="protein sequence ID" value="KAF9478052.1"/>
    <property type="molecule type" value="Genomic_DNA"/>
</dbReference>
<evidence type="ECO:0000313" key="14">
    <source>
        <dbReference type="Proteomes" id="UP000807469"/>
    </source>
</evidence>
<organism evidence="13 14">
    <name type="scientific">Pholiota conissans</name>
    <dbReference type="NCBI Taxonomy" id="109636"/>
    <lineage>
        <taxon>Eukaryota</taxon>
        <taxon>Fungi</taxon>
        <taxon>Dikarya</taxon>
        <taxon>Basidiomycota</taxon>
        <taxon>Agaricomycotina</taxon>
        <taxon>Agaricomycetes</taxon>
        <taxon>Agaricomycetidae</taxon>
        <taxon>Agaricales</taxon>
        <taxon>Agaricineae</taxon>
        <taxon>Strophariaceae</taxon>
        <taxon>Pholiota</taxon>
    </lineage>
</organism>
<keyword evidence="5 12" id="KW-0812">Transmembrane</keyword>
<comment type="caution">
    <text evidence="13">The sequence shown here is derived from an EMBL/GenBank/DDBJ whole genome shotgun (WGS) entry which is preliminary data.</text>
</comment>
<protein>
    <submittedName>
        <fullName evidence="13">Cytochrome P450</fullName>
    </submittedName>
</protein>
<evidence type="ECO:0000256" key="12">
    <source>
        <dbReference type="SAM" id="Phobius"/>
    </source>
</evidence>
<name>A0A9P5YYN4_9AGAR</name>
<keyword evidence="10" id="KW-0503">Monooxygenase</keyword>
<comment type="cofactor">
    <cofactor evidence="1">
        <name>heme</name>
        <dbReference type="ChEBI" id="CHEBI:30413"/>
    </cofactor>
</comment>
<gene>
    <name evidence="13" type="ORF">BDN70DRAFT_994532</name>
</gene>
<dbReference type="SUPFAM" id="SSF48264">
    <property type="entry name" value="Cytochrome P450"/>
    <property type="match status" value="1"/>
</dbReference>
<dbReference type="GO" id="GO:0016705">
    <property type="term" value="F:oxidoreductase activity, acting on paired donors, with incorporation or reduction of molecular oxygen"/>
    <property type="evidence" value="ECO:0007669"/>
    <property type="project" value="InterPro"/>
</dbReference>
<keyword evidence="7 12" id="KW-1133">Transmembrane helix</keyword>
<dbReference type="Pfam" id="PF00067">
    <property type="entry name" value="p450"/>
    <property type="match status" value="1"/>
</dbReference>
<feature type="transmembrane region" description="Helical" evidence="12">
    <location>
        <begin position="6"/>
        <end position="25"/>
    </location>
</feature>
<dbReference type="Gene3D" id="1.10.630.10">
    <property type="entry name" value="Cytochrome P450"/>
    <property type="match status" value="1"/>
</dbReference>
<dbReference type="GO" id="GO:0016020">
    <property type="term" value="C:membrane"/>
    <property type="evidence" value="ECO:0007669"/>
    <property type="project" value="UniProtKB-SubCell"/>
</dbReference>
<keyword evidence="14" id="KW-1185">Reference proteome</keyword>
<evidence type="ECO:0000256" key="4">
    <source>
        <dbReference type="ARBA" id="ARBA00022617"/>
    </source>
</evidence>
<proteinExistence type="inferred from homology"/>
<evidence type="ECO:0000256" key="3">
    <source>
        <dbReference type="ARBA" id="ARBA00010617"/>
    </source>
</evidence>
<evidence type="ECO:0000256" key="8">
    <source>
        <dbReference type="ARBA" id="ARBA00023002"/>
    </source>
</evidence>
<evidence type="ECO:0000313" key="13">
    <source>
        <dbReference type="EMBL" id="KAF9478052.1"/>
    </source>
</evidence>
<dbReference type="OrthoDB" id="1844152at2759"/>
<dbReference type="PANTHER" id="PTHR46206:SF5">
    <property type="entry name" value="P450, PUTATIVE (EUROFUNG)-RELATED"/>
    <property type="match status" value="1"/>
</dbReference>